<organism evidence="1 2">
    <name type="scientific">Proteus vulgaris</name>
    <dbReference type="NCBI Taxonomy" id="585"/>
    <lineage>
        <taxon>Bacteria</taxon>
        <taxon>Pseudomonadati</taxon>
        <taxon>Pseudomonadota</taxon>
        <taxon>Gammaproteobacteria</taxon>
        <taxon>Enterobacterales</taxon>
        <taxon>Morganellaceae</taxon>
        <taxon>Proteus</taxon>
    </lineage>
</organism>
<proteinExistence type="predicted"/>
<sequence length="247" mass="27546">MLRSQRRGRDPPCWLSEKEPLVGKRRVNFQRCWLPVSRIGLHRRGVERVNCGPKLLDLGEKGVYSSYTCRVPGGDYEGYVDAHVRRLEALRRAGIVERIDADQWRIPDDLVSRAAAHDAGRDSQASVRVLSPVDLNKQIGSDGATWLDRRNLLAILREREVAGVGSDMALSKGLPFRAATDGESVSGKFTGTVHLSSGKFAVVEKSHEFTLVPWRPIIDRQLGREVMGIVQGGSVSWQLGRQRGLER</sequence>
<dbReference type="Pfam" id="PF11843">
    <property type="entry name" value="DUF3363"/>
    <property type="match status" value="1"/>
</dbReference>
<name>A0A6G6SP09_PROVU</name>
<geneLocation type="plasmid" evidence="1 2">
    <name>pZN3-tetX-171kb</name>
</geneLocation>
<dbReference type="EMBL" id="CP047345">
    <property type="protein sequence ID" value="QIF96272.1"/>
    <property type="molecule type" value="Genomic_DNA"/>
</dbReference>
<accession>A0A6G6SP09</accession>
<keyword evidence="2" id="KW-1185">Reference proteome</keyword>
<dbReference type="AlphaFoldDB" id="A0A6G6SP09"/>
<evidence type="ECO:0000313" key="1">
    <source>
        <dbReference type="EMBL" id="QIF96272.1"/>
    </source>
</evidence>
<dbReference type="RefSeq" id="WP_164526956.1">
    <property type="nucleotide sequence ID" value="NZ_CP047345.1"/>
</dbReference>
<dbReference type="Proteomes" id="UP000503287">
    <property type="component" value="Plasmid pZN3-tetX-171kb"/>
</dbReference>
<keyword evidence="1" id="KW-0614">Plasmid</keyword>
<dbReference type="GeneID" id="57334864"/>
<dbReference type="InterPro" id="IPR021795">
    <property type="entry name" value="DUF3363"/>
</dbReference>
<gene>
    <name evidence="1" type="ORF">GTH24_20400</name>
</gene>
<protein>
    <submittedName>
        <fullName evidence="1">DUF3363 domain-containing protein</fullName>
    </submittedName>
</protein>
<evidence type="ECO:0000313" key="2">
    <source>
        <dbReference type="Proteomes" id="UP000503287"/>
    </source>
</evidence>
<reference evidence="1 2" key="1">
    <citation type="submission" date="2020-01" db="EMBL/GenBank/DDBJ databases">
        <title>The genomic epidemiology of tigecycline resistance gene tet(X) variants in a swine farm in China.</title>
        <authorList>
            <person name="Peng K."/>
            <person name="Li R."/>
        </authorList>
    </citation>
    <scope>NUCLEOTIDE SEQUENCE [LARGE SCALE GENOMIC DNA]</scope>
    <source>
        <strain evidence="1 2">ZN3</strain>
        <plasmid evidence="1 2">pZN3-tetX-171kb</plasmid>
    </source>
</reference>